<keyword evidence="1" id="KW-1133">Transmembrane helix</keyword>
<dbReference type="eggNOG" id="COG1216">
    <property type="taxonomic scope" value="Bacteria"/>
</dbReference>
<dbReference type="STRING" id="91604.ID47_09710"/>
<feature type="transmembrane region" description="Helical" evidence="1">
    <location>
        <begin position="253"/>
        <end position="273"/>
    </location>
</feature>
<organism evidence="3 4">
    <name type="scientific">Candidatus Odyssella acanthamoebae</name>
    <dbReference type="NCBI Taxonomy" id="91604"/>
    <lineage>
        <taxon>Bacteria</taxon>
        <taxon>Pseudomonadati</taxon>
        <taxon>Pseudomonadota</taxon>
        <taxon>Alphaproteobacteria</taxon>
        <taxon>Holosporales</taxon>
        <taxon>Candidatus Paracaedibacteraceae</taxon>
        <taxon>Candidatus Odyssella</taxon>
    </lineage>
</organism>
<protein>
    <recommendedName>
        <fullName evidence="2">Glycosyltransferase 2-like domain-containing protein</fullName>
    </recommendedName>
</protein>
<dbReference type="PANTHER" id="PTHR22916">
    <property type="entry name" value="GLYCOSYLTRANSFERASE"/>
    <property type="match status" value="1"/>
</dbReference>
<dbReference type="EMBL" id="CP008941">
    <property type="protein sequence ID" value="AIK96942.1"/>
    <property type="molecule type" value="Genomic_DNA"/>
</dbReference>
<evidence type="ECO:0000313" key="4">
    <source>
        <dbReference type="Proteomes" id="UP000028926"/>
    </source>
</evidence>
<proteinExistence type="predicted"/>
<gene>
    <name evidence="3" type="ORF">ID47_09710</name>
</gene>
<dbReference type="SUPFAM" id="SSF53448">
    <property type="entry name" value="Nucleotide-diphospho-sugar transferases"/>
    <property type="match status" value="1"/>
</dbReference>
<dbReference type="InterPro" id="IPR001173">
    <property type="entry name" value="Glyco_trans_2-like"/>
</dbReference>
<dbReference type="HOGENOM" id="CLU_025996_0_4_5"/>
<evidence type="ECO:0000256" key="1">
    <source>
        <dbReference type="SAM" id="Phobius"/>
    </source>
</evidence>
<name>A0A077AUV9_9PROT</name>
<dbReference type="KEGG" id="paca:ID47_09710"/>
<dbReference type="InterPro" id="IPR029044">
    <property type="entry name" value="Nucleotide-diphossugar_trans"/>
</dbReference>
<sequence>MPKISVILPVYNGEDYLEASIQSVRDQTFIDFELIIIDDCSQDSSSHIAQEFAKIDPRIKYFRNETNLKLPRALNRGFSLARGDYWTWTSCDNTYKPLALETLAKYLDNQPEIDFVYSDMDLINEMDQITDFISAGPASDIIFRNVVGACFMYRRQIGEQIGLYNDALFLCEDYEYWLRIALQRKILPIHENLYRYRRHTKSLSEQHQQKIIARGLSVQRKFAPLFLKSRKDFAVFYAHVRARDVFNPFRQLYLLYVLYYSPTIFFKELLGLIKRRFL</sequence>
<dbReference type="RefSeq" id="WP_038465799.1">
    <property type="nucleotide sequence ID" value="NZ_CP008941.1"/>
</dbReference>
<keyword evidence="1" id="KW-0472">Membrane</keyword>
<dbReference type="PANTHER" id="PTHR22916:SF3">
    <property type="entry name" value="UDP-GLCNAC:BETAGAL BETA-1,3-N-ACETYLGLUCOSAMINYLTRANSFERASE-LIKE PROTEIN 1"/>
    <property type="match status" value="1"/>
</dbReference>
<dbReference type="AlphaFoldDB" id="A0A077AUV9"/>
<reference evidence="3 4" key="1">
    <citation type="submission" date="2014-07" db="EMBL/GenBank/DDBJ databases">
        <title>Comparative genomic insights into amoeba endosymbionts belonging to the families of Holosporaceae and Candidatus Midichloriaceae within Rickettsiales.</title>
        <authorList>
            <person name="Wang Z."/>
            <person name="Wu M."/>
        </authorList>
    </citation>
    <scope>NUCLEOTIDE SEQUENCE [LARGE SCALE GENOMIC DNA]</scope>
    <source>
        <strain evidence="3">PRA3</strain>
    </source>
</reference>
<dbReference type="Gene3D" id="3.90.550.10">
    <property type="entry name" value="Spore Coat Polysaccharide Biosynthesis Protein SpsA, Chain A"/>
    <property type="match status" value="1"/>
</dbReference>
<keyword evidence="4" id="KW-1185">Reference proteome</keyword>
<feature type="domain" description="Glycosyltransferase 2-like" evidence="2">
    <location>
        <begin position="5"/>
        <end position="157"/>
    </location>
</feature>
<evidence type="ECO:0000259" key="2">
    <source>
        <dbReference type="Pfam" id="PF00535"/>
    </source>
</evidence>
<keyword evidence="1" id="KW-0812">Transmembrane</keyword>
<accession>A0A077AUV9</accession>
<dbReference type="OrthoDB" id="9816424at2"/>
<dbReference type="GO" id="GO:0016758">
    <property type="term" value="F:hexosyltransferase activity"/>
    <property type="evidence" value="ECO:0007669"/>
    <property type="project" value="UniProtKB-ARBA"/>
</dbReference>
<evidence type="ECO:0000313" key="3">
    <source>
        <dbReference type="EMBL" id="AIK96942.1"/>
    </source>
</evidence>
<dbReference type="Pfam" id="PF00535">
    <property type="entry name" value="Glycos_transf_2"/>
    <property type="match status" value="1"/>
</dbReference>
<dbReference type="Proteomes" id="UP000028926">
    <property type="component" value="Chromosome"/>
</dbReference>